<dbReference type="InterPro" id="IPR010598">
    <property type="entry name" value="C5-epim_C"/>
</dbReference>
<dbReference type="EMBL" id="KL367494">
    <property type="protein sequence ID" value="KFD69616.1"/>
    <property type="molecule type" value="Genomic_DNA"/>
</dbReference>
<dbReference type="EMBL" id="KL363190">
    <property type="protein sequence ID" value="KFD57095.1"/>
    <property type="molecule type" value="Genomic_DNA"/>
</dbReference>
<dbReference type="GO" id="GO:0005794">
    <property type="term" value="C:Golgi apparatus"/>
    <property type="evidence" value="ECO:0007669"/>
    <property type="project" value="TreeGrafter"/>
</dbReference>
<dbReference type="InterPro" id="IPR036305">
    <property type="entry name" value="RGS_sf"/>
</dbReference>
<keyword evidence="11" id="KW-0413">Isomerase</keyword>
<name>A0A085MIP9_9BILA</name>
<keyword evidence="7 13" id="KW-0812">Transmembrane</keyword>
<keyword evidence="9 13" id="KW-1133">Transmembrane helix</keyword>
<evidence type="ECO:0000313" key="15">
    <source>
        <dbReference type="EMBL" id="KFD57095.1"/>
    </source>
</evidence>
<protein>
    <recommendedName>
        <fullName evidence="6">heparosan-N-sulfate-glucuronate 5-epimerase</fullName>
        <ecNumber evidence="6">5.1.3.17</ecNumber>
    </recommendedName>
</protein>
<evidence type="ECO:0000256" key="11">
    <source>
        <dbReference type="ARBA" id="ARBA00023235"/>
    </source>
</evidence>
<comment type="subcellular location">
    <subcellularLocation>
        <location evidence="12">Endomembrane system</location>
        <topology evidence="12">Single-pass membrane protein</topology>
    </subcellularLocation>
    <subcellularLocation>
        <location evidence="2">Membrane</location>
        <topology evidence="2">Single-pass type II membrane protein</topology>
    </subcellularLocation>
</comment>
<dbReference type="UniPathway" id="UPA00862"/>
<comment type="pathway">
    <text evidence="4">Glycan metabolism; heparan sulfate biosynthesis.</text>
</comment>
<evidence type="ECO:0000256" key="8">
    <source>
        <dbReference type="ARBA" id="ARBA00022968"/>
    </source>
</evidence>
<dbReference type="Gene3D" id="1.10.167.10">
    <property type="entry name" value="Regulator of G-protein Signalling 4, domain 2"/>
    <property type="match status" value="2"/>
</dbReference>
<dbReference type="GO" id="GO:0047464">
    <property type="term" value="F:heparosan-N-sulfate-glucuronate 5-epimerase activity"/>
    <property type="evidence" value="ECO:0007669"/>
    <property type="project" value="UniProtKB-EC"/>
</dbReference>
<dbReference type="GO" id="GO:0015012">
    <property type="term" value="P:heparan sulfate proteoglycan biosynthetic process"/>
    <property type="evidence" value="ECO:0007669"/>
    <property type="project" value="InterPro"/>
</dbReference>
<dbReference type="Proteomes" id="UP000030758">
    <property type="component" value="Unassembled WGS sequence"/>
</dbReference>
<keyword evidence="10 13" id="KW-0472">Membrane</keyword>
<dbReference type="Proteomes" id="UP000030764">
    <property type="component" value="Unassembled WGS sequence"/>
</dbReference>
<dbReference type="SUPFAM" id="SSF48097">
    <property type="entry name" value="Regulator of G-protein signaling, RGS"/>
    <property type="match status" value="2"/>
</dbReference>
<dbReference type="Pfam" id="PF06662">
    <property type="entry name" value="C5-epim_C"/>
    <property type="match status" value="1"/>
</dbReference>
<reference evidence="15 17" key="1">
    <citation type="journal article" date="2014" name="Nat. Genet.">
        <title>Genome and transcriptome of the porcine whipworm Trichuris suis.</title>
        <authorList>
            <person name="Jex A.R."/>
            <person name="Nejsum P."/>
            <person name="Schwarz E.M."/>
            <person name="Hu L."/>
            <person name="Young N.D."/>
            <person name="Hall R.S."/>
            <person name="Korhonen P.K."/>
            <person name="Liao S."/>
            <person name="Thamsborg S."/>
            <person name="Xia J."/>
            <person name="Xu P."/>
            <person name="Wang S."/>
            <person name="Scheerlinck J.P."/>
            <person name="Hofmann A."/>
            <person name="Sternberg P.W."/>
            <person name="Wang J."/>
            <person name="Gasser R.B."/>
        </authorList>
    </citation>
    <scope>NUCLEOTIDE SEQUENCE [LARGE SCALE GENOMIC DNA]</scope>
    <source>
        <strain evidence="16">DCEP-RM93F</strain>
        <strain evidence="15">DCEP-RM93M</strain>
    </source>
</reference>
<accession>A0A085MIP9</accession>
<evidence type="ECO:0000256" key="10">
    <source>
        <dbReference type="ARBA" id="ARBA00023136"/>
    </source>
</evidence>
<evidence type="ECO:0000256" key="12">
    <source>
        <dbReference type="ARBA" id="ARBA00037847"/>
    </source>
</evidence>
<dbReference type="PANTHER" id="PTHR13174:SF3">
    <property type="entry name" value="D-GLUCURONYL C5-EPIMERASE"/>
    <property type="match status" value="1"/>
</dbReference>
<dbReference type="PRINTS" id="PR01301">
    <property type="entry name" value="RGSPROTEIN"/>
</dbReference>
<dbReference type="PANTHER" id="PTHR13174">
    <property type="entry name" value="D-GLUCURONYL C5-EPIMERASE"/>
    <property type="match status" value="1"/>
</dbReference>
<evidence type="ECO:0000256" key="2">
    <source>
        <dbReference type="ARBA" id="ARBA00004606"/>
    </source>
</evidence>
<evidence type="ECO:0000259" key="14">
    <source>
        <dbReference type="PROSITE" id="PS50132"/>
    </source>
</evidence>
<evidence type="ECO:0000256" key="9">
    <source>
        <dbReference type="ARBA" id="ARBA00022989"/>
    </source>
</evidence>
<dbReference type="Pfam" id="PF21174">
    <property type="entry name" value="Glce_b_sandwich"/>
    <property type="match status" value="1"/>
</dbReference>
<feature type="domain" description="RGS" evidence="14">
    <location>
        <begin position="800"/>
        <end position="916"/>
    </location>
</feature>
<keyword evidence="17" id="KW-1185">Reference proteome</keyword>
<comment type="catalytic activity">
    <reaction evidence="1">
        <text>[heparosan-N-sulfate](n) = [heparan-N-sulfate](n)</text>
        <dbReference type="Rhea" id="RHEA:20197"/>
        <dbReference type="Rhea" id="RHEA-COMP:9556"/>
        <dbReference type="Rhea" id="RHEA-COMP:9557"/>
        <dbReference type="ChEBI" id="CHEBI:58041"/>
        <dbReference type="ChEBI" id="CHEBI:58287"/>
        <dbReference type="EC" id="5.1.3.17"/>
    </reaction>
</comment>
<dbReference type="FunFam" id="1.10.167.10:FF:000001">
    <property type="entry name" value="Putative regulator of g-protein signaling 12"/>
    <property type="match status" value="1"/>
</dbReference>
<evidence type="ECO:0000256" key="13">
    <source>
        <dbReference type="SAM" id="Phobius"/>
    </source>
</evidence>
<evidence type="ECO:0000256" key="5">
    <source>
        <dbReference type="ARBA" id="ARBA00005584"/>
    </source>
</evidence>
<proteinExistence type="inferred from homology"/>
<dbReference type="EC" id="5.1.3.17" evidence="6"/>
<dbReference type="Pfam" id="PF00615">
    <property type="entry name" value="RGS"/>
    <property type="match status" value="2"/>
</dbReference>
<dbReference type="InterPro" id="IPR059154">
    <property type="entry name" value="Glce_b_sandwich"/>
</dbReference>
<dbReference type="GO" id="GO:0030210">
    <property type="term" value="P:heparin proteoglycan biosynthetic process"/>
    <property type="evidence" value="ECO:0007669"/>
    <property type="project" value="UniProtKB-UniPathway"/>
</dbReference>
<evidence type="ECO:0000256" key="3">
    <source>
        <dbReference type="ARBA" id="ARBA00004841"/>
    </source>
</evidence>
<evidence type="ECO:0000313" key="17">
    <source>
        <dbReference type="Proteomes" id="UP000030764"/>
    </source>
</evidence>
<evidence type="ECO:0000256" key="6">
    <source>
        <dbReference type="ARBA" id="ARBA00012087"/>
    </source>
</evidence>
<keyword evidence="8" id="KW-0735">Signal-anchor</keyword>
<dbReference type="SMART" id="SM00315">
    <property type="entry name" value="RGS"/>
    <property type="match status" value="2"/>
</dbReference>
<dbReference type="PROSITE" id="PS50132">
    <property type="entry name" value="RGS"/>
    <property type="match status" value="2"/>
</dbReference>
<dbReference type="InterPro" id="IPR044926">
    <property type="entry name" value="RGS_subdomain_2"/>
</dbReference>
<feature type="transmembrane region" description="Helical" evidence="13">
    <location>
        <begin position="48"/>
        <end position="65"/>
    </location>
</feature>
<evidence type="ECO:0000256" key="1">
    <source>
        <dbReference type="ARBA" id="ARBA00000434"/>
    </source>
</evidence>
<gene>
    <name evidence="15" type="ORF">M513_01980</name>
    <name evidence="16" type="ORF">M514_01980</name>
</gene>
<dbReference type="InterPro" id="IPR039721">
    <property type="entry name" value="C5-epimerase"/>
</dbReference>
<evidence type="ECO:0000256" key="4">
    <source>
        <dbReference type="ARBA" id="ARBA00005093"/>
    </source>
</evidence>
<comment type="pathway">
    <text evidence="3">Glycan metabolism; heparin biosynthesis.</text>
</comment>
<feature type="domain" description="RGS" evidence="14">
    <location>
        <begin position="669"/>
        <end position="785"/>
    </location>
</feature>
<comment type="similarity">
    <text evidence="5">Belongs to the D-glucuronyl C5-epimerase family.</text>
</comment>
<dbReference type="AlphaFoldDB" id="A0A085MIP9"/>
<dbReference type="InterPro" id="IPR016137">
    <property type="entry name" value="RGS"/>
</dbReference>
<sequence length="927" mass="107159">MPTQHAKFEETCYCALQLCIIELGTIEVGWSSIRHSNLKYGIMGPRQLFKLGSLLVFCIIVIIIYEIRLSTFYCPYGEQTVSKGEHRAVVANQTVLFPFRFIACEINGHRKVDCLTNDSMEVFMPFHGFIKNYFQVSGSVKIRGNKSALFEFTHSSAKIHQPSFKTYLTEGSFGHFANYNVAERERVRCVNAASGIPMSIQWSTVPYFYPVQVSQFGLEHYSRSLTEPLDRVYDLLDSVFEKENVEKAMFFRRSSIVSGEHENAWCFSTFSSPSVTKPVISLSRKDIPTDLVTLRFSLLPVGSNVNFTIFIRRLDTSLVYRIHYNSITSEPIRILNETDVLFGLGALKRNVWHRFTRDLHIDMLHGQQLASRKKLKRAKLPASSIIPLYMSFDGQGCICNMTLQPHAHLDNFFDTANWLVENQDSFGGWPVPVKRVFASNLLSLEPGWYSAMAQGHAMSVLCRAFLLTKEQVYLLAARRAAEIFARNASSGGILNYFLNTVPWYEEYPTIPGTFVLNGFIYSLIGLYDLMTCTKNDQKVSELYRRGLQSLNALLPLFDTGSGSLYDLRHVALQTAPNVARWDYHSVHIFQLLWPLPDQQRSSGCNIDNSLAGPASDHLAMIRAANGIGLYDRCREAFKWLSCTNTIGISNNTERVNHVDYEEAKSWQQSFSRMLSNPVGRRQFREYLESEHAEENIFFWELIEEYRQLTNSDELYDMAQEIYKRFLNTNSTSEINIDIKCRNALNQEMKRPTRNTFDEAQRQVYKLMERDSYTRFIRSTEFFTFLINNLSHETIENWGKDFDAMMAHDEGQRLFREYLVTERADENVKFWTLAKQYRDIEDPKQRRAVATEIYKTFISSDAKTEISIDGSIRAEISQNYEQADKNLFVKAEKFIYELMKRDCFPRFVTSQFFKDVQANHEMNAICYI</sequence>
<organism evidence="15 17">
    <name type="scientific">Trichuris suis</name>
    <name type="common">pig whipworm</name>
    <dbReference type="NCBI Taxonomy" id="68888"/>
    <lineage>
        <taxon>Eukaryota</taxon>
        <taxon>Metazoa</taxon>
        <taxon>Ecdysozoa</taxon>
        <taxon>Nematoda</taxon>
        <taxon>Enoplea</taxon>
        <taxon>Dorylaimia</taxon>
        <taxon>Trichinellida</taxon>
        <taxon>Trichuridae</taxon>
        <taxon>Trichuris</taxon>
    </lineage>
</organism>
<evidence type="ECO:0000313" key="16">
    <source>
        <dbReference type="EMBL" id="KFD69616.1"/>
    </source>
</evidence>
<evidence type="ECO:0000256" key="7">
    <source>
        <dbReference type="ARBA" id="ARBA00022692"/>
    </source>
</evidence>